<dbReference type="AlphaFoldDB" id="A0AAD5M258"/>
<dbReference type="EMBL" id="JAHQIW010000516">
    <property type="protein sequence ID" value="KAJ1348513.1"/>
    <property type="molecule type" value="Genomic_DNA"/>
</dbReference>
<accession>A0AAD5M258</accession>
<reference evidence="2" key="1">
    <citation type="submission" date="2021-06" db="EMBL/GenBank/DDBJ databases">
        <title>Parelaphostrongylus tenuis whole genome reference sequence.</title>
        <authorList>
            <person name="Garwood T.J."/>
            <person name="Larsen P.A."/>
            <person name="Fountain-Jones N.M."/>
            <person name="Garbe J.R."/>
            <person name="Macchietto M.G."/>
            <person name="Kania S.A."/>
            <person name="Gerhold R.W."/>
            <person name="Richards J.E."/>
            <person name="Wolf T.M."/>
        </authorList>
    </citation>
    <scope>NUCLEOTIDE SEQUENCE</scope>
    <source>
        <strain evidence="2">MNPRO001-30</strain>
        <tissue evidence="2">Meninges</tissue>
    </source>
</reference>
<feature type="region of interest" description="Disordered" evidence="1">
    <location>
        <begin position="23"/>
        <end position="50"/>
    </location>
</feature>
<evidence type="ECO:0000313" key="3">
    <source>
        <dbReference type="Proteomes" id="UP001196413"/>
    </source>
</evidence>
<evidence type="ECO:0000313" key="2">
    <source>
        <dbReference type="EMBL" id="KAJ1348513.1"/>
    </source>
</evidence>
<organism evidence="2 3">
    <name type="scientific">Parelaphostrongylus tenuis</name>
    <name type="common">Meningeal worm</name>
    <dbReference type="NCBI Taxonomy" id="148309"/>
    <lineage>
        <taxon>Eukaryota</taxon>
        <taxon>Metazoa</taxon>
        <taxon>Ecdysozoa</taxon>
        <taxon>Nematoda</taxon>
        <taxon>Chromadorea</taxon>
        <taxon>Rhabditida</taxon>
        <taxon>Rhabditina</taxon>
        <taxon>Rhabditomorpha</taxon>
        <taxon>Strongyloidea</taxon>
        <taxon>Metastrongylidae</taxon>
        <taxon>Parelaphostrongylus</taxon>
    </lineage>
</organism>
<name>A0AAD5M258_PARTN</name>
<protein>
    <submittedName>
        <fullName evidence="2">Uncharacterized protein</fullName>
    </submittedName>
</protein>
<evidence type="ECO:0000256" key="1">
    <source>
        <dbReference type="SAM" id="MobiDB-lite"/>
    </source>
</evidence>
<comment type="caution">
    <text evidence="2">The sequence shown here is derived from an EMBL/GenBank/DDBJ whole genome shotgun (WGS) entry which is preliminary data.</text>
</comment>
<gene>
    <name evidence="2" type="ORF">KIN20_003826</name>
</gene>
<proteinExistence type="predicted"/>
<keyword evidence="3" id="KW-1185">Reference proteome</keyword>
<sequence length="50" mass="5509">MPSQTLGSSTFLAKLCSFPTTMFSTPEDRRDGATDWGTTRSHPYVRVPSS</sequence>
<dbReference type="Proteomes" id="UP001196413">
    <property type="component" value="Unassembled WGS sequence"/>
</dbReference>